<protein>
    <submittedName>
        <fullName evidence="8">Flagellar biosynthetic protein FliR</fullName>
    </submittedName>
</protein>
<dbReference type="PANTHER" id="PTHR30065:SF1">
    <property type="entry name" value="SURFACE PRESENTATION OF ANTIGENS PROTEIN SPAR"/>
    <property type="match status" value="1"/>
</dbReference>
<evidence type="ECO:0000256" key="3">
    <source>
        <dbReference type="ARBA" id="ARBA00022475"/>
    </source>
</evidence>
<evidence type="ECO:0000256" key="4">
    <source>
        <dbReference type="ARBA" id="ARBA00022692"/>
    </source>
</evidence>
<proteinExistence type="inferred from homology"/>
<organism evidence="8 9">
    <name type="scientific">Cellulomonas soli</name>
    <dbReference type="NCBI Taxonomy" id="931535"/>
    <lineage>
        <taxon>Bacteria</taxon>
        <taxon>Bacillati</taxon>
        <taxon>Actinomycetota</taxon>
        <taxon>Actinomycetes</taxon>
        <taxon>Micrococcales</taxon>
        <taxon>Cellulomonadaceae</taxon>
        <taxon>Cellulomonas</taxon>
    </lineage>
</organism>
<feature type="transmembrane region" description="Helical" evidence="7">
    <location>
        <begin position="127"/>
        <end position="149"/>
    </location>
</feature>
<evidence type="ECO:0000313" key="9">
    <source>
        <dbReference type="Proteomes" id="UP000321798"/>
    </source>
</evidence>
<dbReference type="OrthoDB" id="9807748at2"/>
<keyword evidence="4 7" id="KW-0812">Transmembrane</keyword>
<keyword evidence="6 7" id="KW-0472">Membrane</keyword>
<dbReference type="GO" id="GO:0005886">
    <property type="term" value="C:plasma membrane"/>
    <property type="evidence" value="ECO:0007669"/>
    <property type="project" value="UniProtKB-SubCell"/>
</dbReference>
<dbReference type="PRINTS" id="PR00953">
    <property type="entry name" value="TYPE3IMRPROT"/>
</dbReference>
<reference evidence="8 9" key="1">
    <citation type="submission" date="2019-07" db="EMBL/GenBank/DDBJ databases">
        <title>Whole genome shotgun sequence of Cellulomonas soli NBRC 109434.</title>
        <authorList>
            <person name="Hosoyama A."/>
            <person name="Uohara A."/>
            <person name="Ohji S."/>
            <person name="Ichikawa N."/>
        </authorList>
    </citation>
    <scope>NUCLEOTIDE SEQUENCE [LARGE SCALE GENOMIC DNA]</scope>
    <source>
        <strain evidence="8 9">NBRC 109434</strain>
    </source>
</reference>
<comment type="subcellular location">
    <subcellularLocation>
        <location evidence="1">Cell membrane</location>
        <topology evidence="1">Multi-pass membrane protein</topology>
    </subcellularLocation>
</comment>
<evidence type="ECO:0000256" key="5">
    <source>
        <dbReference type="ARBA" id="ARBA00022989"/>
    </source>
</evidence>
<feature type="transmembrane region" description="Helical" evidence="7">
    <location>
        <begin position="41"/>
        <end position="58"/>
    </location>
</feature>
<keyword evidence="5 7" id="KW-1133">Transmembrane helix</keyword>
<keyword evidence="8" id="KW-0282">Flagellum</keyword>
<dbReference type="GO" id="GO:0006605">
    <property type="term" value="P:protein targeting"/>
    <property type="evidence" value="ECO:0007669"/>
    <property type="project" value="InterPro"/>
</dbReference>
<keyword evidence="8" id="KW-0966">Cell projection</keyword>
<name>A0A512PEM4_9CELL</name>
<dbReference type="AlphaFoldDB" id="A0A512PEM4"/>
<dbReference type="Proteomes" id="UP000321798">
    <property type="component" value="Unassembled WGS sequence"/>
</dbReference>
<evidence type="ECO:0000256" key="7">
    <source>
        <dbReference type="SAM" id="Phobius"/>
    </source>
</evidence>
<feature type="transmembrane region" description="Helical" evidence="7">
    <location>
        <begin position="70"/>
        <end position="91"/>
    </location>
</feature>
<comment type="caution">
    <text evidence="8">The sequence shown here is derived from an EMBL/GenBank/DDBJ whole genome shotgun (WGS) entry which is preliminary data.</text>
</comment>
<keyword evidence="3" id="KW-1003">Cell membrane</keyword>
<comment type="similarity">
    <text evidence="2">Belongs to the FliR/MopE/SpaR family.</text>
</comment>
<accession>A0A512PEM4</accession>
<feature type="transmembrane region" description="Helical" evidence="7">
    <location>
        <begin position="179"/>
        <end position="203"/>
    </location>
</feature>
<dbReference type="EMBL" id="BKAL01000008">
    <property type="protein sequence ID" value="GEP69655.1"/>
    <property type="molecule type" value="Genomic_DNA"/>
</dbReference>
<dbReference type="InterPro" id="IPR002010">
    <property type="entry name" value="T3SS_IM_R"/>
</dbReference>
<sequence length="255" mass="26260">MDPVAVTLPLAELETTMLAGVRMAAFLVIAPPFAHRAIPGAVKVVLAIGLALAVGPRLDPLPSDTTPVFLGALVLQAAIGAGLGFLVALVFDAIQSAGALIDMFGGFQMGQAFDPMSMTNGAQFARLYQMTALVLLFASNAYQLVLAGLVRTFDALPLGVGMDMSALASTLVEGTTSMFVAALQIAGPLLVVLFLADVGLGLLTRVAPALNAFAMGFPLKILLTLTFGSFAYLALPHVVETMTGRSVGAMLGVLP</sequence>
<dbReference type="Pfam" id="PF01311">
    <property type="entry name" value="Bac_export_1"/>
    <property type="match status" value="1"/>
</dbReference>
<keyword evidence="8" id="KW-0969">Cilium</keyword>
<keyword evidence="9" id="KW-1185">Reference proteome</keyword>
<feature type="transmembrane region" description="Helical" evidence="7">
    <location>
        <begin position="209"/>
        <end position="235"/>
    </location>
</feature>
<dbReference type="RefSeq" id="WP_146953424.1">
    <property type="nucleotide sequence ID" value="NZ_BAABBJ010000001.1"/>
</dbReference>
<evidence type="ECO:0000313" key="8">
    <source>
        <dbReference type="EMBL" id="GEP69655.1"/>
    </source>
</evidence>
<dbReference type="PANTHER" id="PTHR30065">
    <property type="entry name" value="FLAGELLAR BIOSYNTHETIC PROTEIN FLIR"/>
    <property type="match status" value="1"/>
</dbReference>
<evidence type="ECO:0000256" key="1">
    <source>
        <dbReference type="ARBA" id="ARBA00004651"/>
    </source>
</evidence>
<evidence type="ECO:0000256" key="6">
    <source>
        <dbReference type="ARBA" id="ARBA00023136"/>
    </source>
</evidence>
<evidence type="ECO:0000256" key="2">
    <source>
        <dbReference type="ARBA" id="ARBA00009772"/>
    </source>
</evidence>
<gene>
    <name evidence="8" type="ORF">CSO01_23700</name>
</gene>